<gene>
    <name evidence="1" type="ORF">DLAC_02769</name>
</gene>
<sequence>MNTIIRSSLNQLMKCNGNTIIQRQYTSKTKHNQPKLKKTTMICTNGATLPIWTSLPHGKIWRAQIDCFSHPPVFEFDSIKVIRDKRERELEEKLKHIEN</sequence>
<comment type="caution">
    <text evidence="1">The sequence shown here is derived from an EMBL/GenBank/DDBJ whole genome shotgun (WGS) entry which is preliminary data.</text>
</comment>
<dbReference type="FunCoup" id="A0A152A3A8">
    <property type="interactions" value="371"/>
</dbReference>
<organism evidence="1 2">
    <name type="scientific">Tieghemostelium lacteum</name>
    <name type="common">Slime mold</name>
    <name type="synonym">Dictyostelium lacteum</name>
    <dbReference type="NCBI Taxonomy" id="361077"/>
    <lineage>
        <taxon>Eukaryota</taxon>
        <taxon>Amoebozoa</taxon>
        <taxon>Evosea</taxon>
        <taxon>Eumycetozoa</taxon>
        <taxon>Dictyostelia</taxon>
        <taxon>Dictyosteliales</taxon>
        <taxon>Raperosteliaceae</taxon>
        <taxon>Tieghemostelium</taxon>
    </lineage>
</organism>
<keyword evidence="2" id="KW-1185">Reference proteome</keyword>
<evidence type="ECO:0000313" key="1">
    <source>
        <dbReference type="EMBL" id="KYR00728.1"/>
    </source>
</evidence>
<reference evidence="1 2" key="1">
    <citation type="submission" date="2015-12" db="EMBL/GenBank/DDBJ databases">
        <title>Dictyostelia acquired genes for synthesis and detection of signals that induce cell-type specialization by lateral gene transfer from prokaryotes.</title>
        <authorList>
            <person name="Gloeckner G."/>
            <person name="Schaap P."/>
        </authorList>
    </citation>
    <scope>NUCLEOTIDE SEQUENCE [LARGE SCALE GENOMIC DNA]</scope>
    <source>
        <strain evidence="1 2">TK</strain>
    </source>
</reference>
<dbReference type="AlphaFoldDB" id="A0A152A3A8"/>
<name>A0A152A3A8_TIELA</name>
<accession>A0A152A3A8</accession>
<protein>
    <submittedName>
        <fullName evidence="1">Uncharacterized protein</fullName>
    </submittedName>
</protein>
<dbReference type="EMBL" id="LODT01000013">
    <property type="protein sequence ID" value="KYR00728.1"/>
    <property type="molecule type" value="Genomic_DNA"/>
</dbReference>
<dbReference type="OMA" id="SETWRCE"/>
<proteinExistence type="predicted"/>
<dbReference type="OrthoDB" id="18221at2759"/>
<dbReference type="InParanoid" id="A0A152A3A8"/>
<evidence type="ECO:0000313" key="2">
    <source>
        <dbReference type="Proteomes" id="UP000076078"/>
    </source>
</evidence>
<dbReference type="Proteomes" id="UP000076078">
    <property type="component" value="Unassembled WGS sequence"/>
</dbReference>